<dbReference type="InterPro" id="IPR007193">
    <property type="entry name" value="Upf2/Nmd2_C"/>
</dbReference>
<sequence length="1011" mass="115698">MLQLTDTDTSVEEPTKSEEEVGMDVEDDFNQDEYSHLKEELLTYLQESEHSSNAKFVLLERNNSAVLQRPNAAEIAKRDSSIKKNTGFIKKLRNLGATQVDQLVIECHSLNLSKYLSEAASAIVEARIKFTDIPSAVLLCTEINCVYPEFARPLQDEFIKVLVVNKDEPVANANRLRVELCFYAELSLCGIIPARQSLPVLGTTLTALAQDKTFNTLSLILSFCKHCGADFAGLVPRRIRLLCEQFSVTLKKTTLLGVSKQESVRNLLHDYYLSLCRHLCNEQVKLSAYEKQSRQILIAKGELRSDRISTAEVMRAEIQTLLSGAVTLAELLDVELPDLPDADFQDLQLGDGEDCSGGHVWEDETTRLFYTQLPDVKEYLAQLNKQEECKERSTTKSESFKTDDGDSTCKKGALETFLKLLPNCSNLEMVDNAALEFLVYFNSKIGRKKLTITLFMVPRTRLELLPLYARFVAILSPVVPDVATNLCQQLKSEMLRHINKKDQVNIESKKKTVKFIGELVNFGVYAKKEVLRALKLLLYDFTHHNIEMVCCLLETCGCVLYAASDTHLSIKYYLEQMMRLKTIMALDSRYVILIENAYYHILPPENTVLQPPVQLTPLQHYISKTIYSDLMEPNSETMVLTVLRSLDWESEETAAYAVQCLTRAFNIGYSRIRALASVVSMLTDYQEEAVCCVVDGVLEDIRLGMEVNKASMNQRRVAMIKYLGELYNYRLLDTADILRVLYSMLSFEMVQEQSKVVCVDPPTSIIRLHLILLLLNTCAFPLSNQEIYNKLKYFSTYFQHYYWMKRSSPMWSEERPFPTDLIYRFEDVIFSICSEFTLAKDLEEANDFVTDTNIKLCSEMARINPDYVELLGTVFEEDEDDNEDVNEDEDVSKTKSESQVKLEKKEESEDDFIQEYNKIITESLKTPEINKHKTKTEISLPLGYKKLITDGEPQFVLLFKKGNKQLYKPLKLPPDHEFFAGLKSGEEAIRKENAKFKRLTLDINERLQDEI</sequence>
<dbReference type="Pfam" id="PF04050">
    <property type="entry name" value="Upf2"/>
    <property type="match status" value="1"/>
</dbReference>
<dbReference type="GO" id="GO:0005737">
    <property type="term" value="C:cytoplasm"/>
    <property type="evidence" value="ECO:0007669"/>
    <property type="project" value="UniProtKB-SubCell"/>
</dbReference>
<dbReference type="AlphaFoldDB" id="A0A1B6HCP8"/>
<feature type="domain" description="MIF4G" evidence="4">
    <location>
        <begin position="623"/>
        <end position="881"/>
    </location>
</feature>
<dbReference type="PANTHER" id="PTHR12839:SF7">
    <property type="entry name" value="REGULATOR OF NONSENSE TRANSCRIPTS 2"/>
    <property type="match status" value="1"/>
</dbReference>
<keyword evidence="2" id="KW-0963">Cytoplasm</keyword>
<feature type="domain" description="MIF4G" evidence="4">
    <location>
        <begin position="415"/>
        <end position="604"/>
    </location>
</feature>
<gene>
    <name evidence="5" type="ORF">g.27954</name>
    <name evidence="6" type="ORF">g.27956</name>
</gene>
<dbReference type="EMBL" id="GECU01035236">
    <property type="protein sequence ID" value="JAS72470.1"/>
    <property type="molecule type" value="Transcribed_RNA"/>
</dbReference>
<evidence type="ECO:0000256" key="2">
    <source>
        <dbReference type="ARBA" id="ARBA00022490"/>
    </source>
</evidence>
<dbReference type="SUPFAM" id="SSF48371">
    <property type="entry name" value="ARM repeat"/>
    <property type="match status" value="3"/>
</dbReference>
<dbReference type="InterPro" id="IPR003890">
    <property type="entry name" value="MIF4G-like_typ-3"/>
</dbReference>
<feature type="compositionally biased region" description="Basic and acidic residues" evidence="3">
    <location>
        <begin position="891"/>
        <end position="906"/>
    </location>
</feature>
<dbReference type="GO" id="GO:0003723">
    <property type="term" value="F:RNA binding"/>
    <property type="evidence" value="ECO:0007669"/>
    <property type="project" value="InterPro"/>
</dbReference>
<evidence type="ECO:0000313" key="5">
    <source>
        <dbReference type="EMBL" id="JAS72470.1"/>
    </source>
</evidence>
<name>A0A1B6HCP8_9HEMI</name>
<evidence type="ECO:0000256" key="3">
    <source>
        <dbReference type="SAM" id="MobiDB-lite"/>
    </source>
</evidence>
<organism evidence="5">
    <name type="scientific">Homalodisca liturata</name>
    <dbReference type="NCBI Taxonomy" id="320908"/>
    <lineage>
        <taxon>Eukaryota</taxon>
        <taxon>Metazoa</taxon>
        <taxon>Ecdysozoa</taxon>
        <taxon>Arthropoda</taxon>
        <taxon>Hexapoda</taxon>
        <taxon>Insecta</taxon>
        <taxon>Pterygota</taxon>
        <taxon>Neoptera</taxon>
        <taxon>Paraneoptera</taxon>
        <taxon>Hemiptera</taxon>
        <taxon>Auchenorrhyncha</taxon>
        <taxon>Membracoidea</taxon>
        <taxon>Cicadellidae</taxon>
        <taxon>Cicadellinae</taxon>
        <taxon>Proconiini</taxon>
        <taxon>Homalodisca</taxon>
    </lineage>
</organism>
<dbReference type="Gene3D" id="4.10.80.160">
    <property type="match status" value="1"/>
</dbReference>
<dbReference type="InterPro" id="IPR039762">
    <property type="entry name" value="Nmd2/UPF2"/>
</dbReference>
<evidence type="ECO:0000259" key="4">
    <source>
        <dbReference type="SMART" id="SM00543"/>
    </source>
</evidence>
<comment type="subcellular location">
    <subcellularLocation>
        <location evidence="1">Cytoplasm</location>
    </subcellularLocation>
</comment>
<protein>
    <recommendedName>
        <fullName evidence="4">MIF4G domain-containing protein</fullName>
    </recommendedName>
</protein>
<proteinExistence type="predicted"/>
<dbReference type="EMBL" id="GECU01004157">
    <property type="protein sequence ID" value="JAT03550.1"/>
    <property type="molecule type" value="Transcribed_RNA"/>
</dbReference>
<dbReference type="InterPro" id="IPR016024">
    <property type="entry name" value="ARM-type_fold"/>
</dbReference>
<evidence type="ECO:0000313" key="6">
    <source>
        <dbReference type="EMBL" id="JAT03550.1"/>
    </source>
</evidence>
<dbReference type="GO" id="GO:0000184">
    <property type="term" value="P:nuclear-transcribed mRNA catabolic process, nonsense-mediated decay"/>
    <property type="evidence" value="ECO:0007669"/>
    <property type="project" value="InterPro"/>
</dbReference>
<reference evidence="5" key="1">
    <citation type="submission" date="2015-11" db="EMBL/GenBank/DDBJ databases">
        <title>De novo transcriptome assembly of four potential Pierce s Disease insect vectors from Arizona vineyards.</title>
        <authorList>
            <person name="Tassone E.E."/>
        </authorList>
    </citation>
    <scope>NUCLEOTIDE SEQUENCE</scope>
</reference>
<feature type="compositionally biased region" description="Acidic residues" evidence="3">
    <location>
        <begin position="878"/>
        <end position="890"/>
    </location>
</feature>
<feature type="region of interest" description="Disordered" evidence="3">
    <location>
        <begin position="878"/>
        <end position="906"/>
    </location>
</feature>
<feature type="domain" description="MIF4G" evidence="4">
    <location>
        <begin position="82"/>
        <end position="283"/>
    </location>
</feature>
<dbReference type="Pfam" id="PF02854">
    <property type="entry name" value="MIF4G"/>
    <property type="match status" value="3"/>
</dbReference>
<dbReference type="Gene3D" id="1.25.40.180">
    <property type="match status" value="3"/>
</dbReference>
<feature type="region of interest" description="Disordered" evidence="3">
    <location>
        <begin position="1"/>
        <end position="21"/>
    </location>
</feature>
<dbReference type="SMART" id="SM00543">
    <property type="entry name" value="MIF4G"/>
    <property type="match status" value="3"/>
</dbReference>
<dbReference type="GO" id="GO:0035145">
    <property type="term" value="C:exon-exon junction complex"/>
    <property type="evidence" value="ECO:0007669"/>
    <property type="project" value="TreeGrafter"/>
</dbReference>
<evidence type="ECO:0000256" key="1">
    <source>
        <dbReference type="ARBA" id="ARBA00004496"/>
    </source>
</evidence>
<dbReference type="PANTHER" id="PTHR12839">
    <property type="entry name" value="NONSENSE-MEDIATED MRNA DECAY PROTEIN 2 UP-FRAMESHIFT SUPPRESSOR 2"/>
    <property type="match status" value="1"/>
</dbReference>
<accession>A0A1B6HCP8</accession>